<sequence length="101" mass="11307">NSKLLFWDLQRLDEGMELDDPVLLKRSKRKHGRNVLENVREGSSNSNSSSGISGGIISPSVPAERKFTIKDPFALIPAHHDFTVPKVKFCFRQIAWSNGGE</sequence>
<evidence type="ECO:0000313" key="2">
    <source>
        <dbReference type="EMBL" id="KAK5240724.1"/>
    </source>
</evidence>
<name>A0ABR0LTE7_9PEZI</name>
<keyword evidence="3" id="KW-1185">Reference proteome</keyword>
<comment type="caution">
    <text evidence="2">The sequence shown here is derived from an EMBL/GenBank/DDBJ whole genome shotgun (WGS) entry which is preliminary data.</text>
</comment>
<gene>
    <name evidence="2" type="ORF">LTR16_010249</name>
</gene>
<evidence type="ECO:0000256" key="1">
    <source>
        <dbReference type="SAM" id="MobiDB-lite"/>
    </source>
</evidence>
<feature type="non-terminal residue" evidence="2">
    <location>
        <position position="1"/>
    </location>
</feature>
<dbReference type="EMBL" id="JAVRRA010011074">
    <property type="protein sequence ID" value="KAK5240724.1"/>
    <property type="molecule type" value="Genomic_DNA"/>
</dbReference>
<feature type="compositionally biased region" description="Low complexity" evidence="1">
    <location>
        <begin position="42"/>
        <end position="57"/>
    </location>
</feature>
<feature type="region of interest" description="Disordered" evidence="1">
    <location>
        <begin position="34"/>
        <end position="57"/>
    </location>
</feature>
<dbReference type="Proteomes" id="UP001357485">
    <property type="component" value="Unassembled WGS sequence"/>
</dbReference>
<protein>
    <submittedName>
        <fullName evidence="2">Uncharacterized protein</fullName>
    </submittedName>
</protein>
<proteinExistence type="predicted"/>
<feature type="non-terminal residue" evidence="2">
    <location>
        <position position="101"/>
    </location>
</feature>
<evidence type="ECO:0000313" key="3">
    <source>
        <dbReference type="Proteomes" id="UP001357485"/>
    </source>
</evidence>
<reference evidence="2 3" key="1">
    <citation type="submission" date="2023-08" db="EMBL/GenBank/DDBJ databases">
        <title>Black Yeasts Isolated from many extreme environments.</title>
        <authorList>
            <person name="Coleine C."/>
            <person name="Stajich J.E."/>
            <person name="Selbmann L."/>
        </authorList>
    </citation>
    <scope>NUCLEOTIDE SEQUENCE [LARGE SCALE GENOMIC DNA]</scope>
    <source>
        <strain evidence="2 3">CCFEE 536</strain>
    </source>
</reference>
<organism evidence="2 3">
    <name type="scientific">Cryomyces antarcticus</name>
    <dbReference type="NCBI Taxonomy" id="329879"/>
    <lineage>
        <taxon>Eukaryota</taxon>
        <taxon>Fungi</taxon>
        <taxon>Dikarya</taxon>
        <taxon>Ascomycota</taxon>
        <taxon>Pezizomycotina</taxon>
        <taxon>Dothideomycetes</taxon>
        <taxon>Dothideomycetes incertae sedis</taxon>
        <taxon>Cryomyces</taxon>
    </lineage>
</organism>
<accession>A0ABR0LTE7</accession>